<dbReference type="PANTHER" id="PTHR46438:SF2">
    <property type="entry name" value="ALPHA_BETA-HYDROLASES SUPERFAMILY PROTEIN"/>
    <property type="match status" value="1"/>
</dbReference>
<reference evidence="2 3" key="1">
    <citation type="submission" date="2014-02" db="EMBL/GenBank/DDBJ databases">
        <authorList>
            <person name="Genoscope - CEA"/>
        </authorList>
    </citation>
    <scope>NUCLEOTIDE SEQUENCE [LARGE SCALE GENOMIC DNA]</scope>
    <source>
        <strain evidence="2 3">PCC 8005</strain>
    </source>
</reference>
<proteinExistence type="predicted"/>
<sequence>MDLPDLHKQMGFQRDWIWRGWRVRYTFLRWQHPKEAKSPIFEVQDPLGSNSPVPLIFLHGFGASIGHWRHNLSVFSHSHPVYALDLLGFGGSEKAIAPYNVSLWTELVHDFWQTFIRRPTIWVGNSIGSLIALATVAQYPKTAKGLVMLSLPDPAAQADLLPGWMVPPVELIQSLVASPIILRPIFYLVRQPSVISRWVKLAYHNPDAVTEELIHILSTPPQERGAARAFTILFRIMGSSKLGPAVRSLFPQVQVPILLLWGKQDRLIPLKLAKPHLYLKYNPHIKLVELEGAGHCPHDECPERVNREIFDWIKSCLGETLTLP</sequence>
<dbReference type="SUPFAM" id="SSF53474">
    <property type="entry name" value="alpha/beta-Hydrolases"/>
    <property type="match status" value="1"/>
</dbReference>
<evidence type="ECO:0000313" key="2">
    <source>
        <dbReference type="EMBL" id="CDM96602.1"/>
    </source>
</evidence>
<name>A0A9P1NZS0_9CYAN</name>
<keyword evidence="2" id="KW-0378">Hydrolase</keyword>
<dbReference type="Gene3D" id="3.40.50.1820">
    <property type="entry name" value="alpha/beta hydrolase"/>
    <property type="match status" value="1"/>
</dbReference>
<dbReference type="GO" id="GO:0016787">
    <property type="term" value="F:hydrolase activity"/>
    <property type="evidence" value="ECO:0007669"/>
    <property type="project" value="UniProtKB-KW"/>
</dbReference>
<dbReference type="Proteomes" id="UP000032946">
    <property type="component" value="Chromosome"/>
</dbReference>
<dbReference type="EMBL" id="FO818640">
    <property type="protein sequence ID" value="CDM96602.1"/>
    <property type="molecule type" value="Genomic_DNA"/>
</dbReference>
<organism evidence="2 3">
    <name type="scientific">Limnospira indica PCC 8005</name>
    <dbReference type="NCBI Taxonomy" id="376219"/>
    <lineage>
        <taxon>Bacteria</taxon>
        <taxon>Bacillati</taxon>
        <taxon>Cyanobacteriota</taxon>
        <taxon>Cyanophyceae</taxon>
        <taxon>Oscillatoriophycideae</taxon>
        <taxon>Oscillatoriales</taxon>
        <taxon>Sirenicapillariaceae</taxon>
        <taxon>Limnospira</taxon>
    </lineage>
</organism>
<dbReference type="InterPro" id="IPR029058">
    <property type="entry name" value="AB_hydrolase_fold"/>
</dbReference>
<dbReference type="RefSeq" id="WP_006624330.1">
    <property type="nucleotide sequence ID" value="NZ_FO818640.1"/>
</dbReference>
<evidence type="ECO:0000313" key="3">
    <source>
        <dbReference type="Proteomes" id="UP000032946"/>
    </source>
</evidence>
<dbReference type="PANTHER" id="PTHR46438">
    <property type="entry name" value="ALPHA/BETA-HYDROLASES SUPERFAMILY PROTEIN"/>
    <property type="match status" value="1"/>
</dbReference>
<dbReference type="Pfam" id="PF12697">
    <property type="entry name" value="Abhydrolase_6"/>
    <property type="match status" value="1"/>
</dbReference>
<feature type="domain" description="AB hydrolase-1" evidence="1">
    <location>
        <begin position="55"/>
        <end position="307"/>
    </location>
</feature>
<protein>
    <submittedName>
        <fullName evidence="2">Alpha/beta fold hydrolase family protein</fullName>
    </submittedName>
</protein>
<accession>A0A9P1NZS0</accession>
<dbReference type="PRINTS" id="PR00111">
    <property type="entry name" value="ABHYDROLASE"/>
</dbReference>
<dbReference type="AlphaFoldDB" id="A0A9P1NZS0"/>
<keyword evidence="3" id="KW-1185">Reference proteome</keyword>
<dbReference type="InterPro" id="IPR000073">
    <property type="entry name" value="AB_hydrolase_1"/>
</dbReference>
<evidence type="ECO:0000259" key="1">
    <source>
        <dbReference type="Pfam" id="PF12697"/>
    </source>
</evidence>
<gene>
    <name evidence="2" type="ORF">ARTHRO_41011</name>
</gene>